<accession>A0AAN9PQJ0</accession>
<comment type="caution">
    <text evidence="1">The sequence shown here is derived from an EMBL/GenBank/DDBJ whole genome shotgun (WGS) entry which is preliminary data.</text>
</comment>
<keyword evidence="2" id="KW-1185">Reference proteome</keyword>
<evidence type="ECO:0000313" key="1">
    <source>
        <dbReference type="EMBL" id="KAK7306711.1"/>
    </source>
</evidence>
<evidence type="ECO:0000313" key="2">
    <source>
        <dbReference type="Proteomes" id="UP001367508"/>
    </source>
</evidence>
<proteinExistence type="predicted"/>
<reference evidence="1 2" key="1">
    <citation type="submission" date="2024-01" db="EMBL/GenBank/DDBJ databases">
        <title>The genomes of 5 underutilized Papilionoideae crops provide insights into root nodulation and disease resistanc.</title>
        <authorList>
            <person name="Jiang F."/>
        </authorList>
    </citation>
    <scope>NUCLEOTIDE SEQUENCE [LARGE SCALE GENOMIC DNA]</scope>
    <source>
        <strain evidence="1">LVBAO_FW01</strain>
        <tissue evidence="1">Leaves</tissue>
    </source>
</reference>
<protein>
    <submittedName>
        <fullName evidence="1">Uncharacterized protein</fullName>
    </submittedName>
</protein>
<dbReference type="AlphaFoldDB" id="A0AAN9PQJ0"/>
<gene>
    <name evidence="1" type="ORF">VNO77_44666</name>
</gene>
<name>A0AAN9PQJ0_CANGL</name>
<sequence length="189" mass="21487">MGWMMADFISEPFYRELTLEILTFLICYPLKDETSMHIIHCHLKACWFQETFANFNITLIPPPSEIFAKNDNIRVILRIQLFLIYAVVKGIRVDPGLFIIMILKKGGKIRNSAWHFMHALGGGFVQAFRNSESSRLCPLRSFTLAQQRDKDTLNMNITKDMGVAASTRLNGSPPLHEESDINGLILADA</sequence>
<dbReference type="EMBL" id="JAYMYQ010000011">
    <property type="protein sequence ID" value="KAK7306711.1"/>
    <property type="molecule type" value="Genomic_DNA"/>
</dbReference>
<organism evidence="1 2">
    <name type="scientific">Canavalia gladiata</name>
    <name type="common">Sword bean</name>
    <name type="synonym">Dolichos gladiatus</name>
    <dbReference type="NCBI Taxonomy" id="3824"/>
    <lineage>
        <taxon>Eukaryota</taxon>
        <taxon>Viridiplantae</taxon>
        <taxon>Streptophyta</taxon>
        <taxon>Embryophyta</taxon>
        <taxon>Tracheophyta</taxon>
        <taxon>Spermatophyta</taxon>
        <taxon>Magnoliopsida</taxon>
        <taxon>eudicotyledons</taxon>
        <taxon>Gunneridae</taxon>
        <taxon>Pentapetalae</taxon>
        <taxon>rosids</taxon>
        <taxon>fabids</taxon>
        <taxon>Fabales</taxon>
        <taxon>Fabaceae</taxon>
        <taxon>Papilionoideae</taxon>
        <taxon>50 kb inversion clade</taxon>
        <taxon>NPAAA clade</taxon>
        <taxon>indigoferoid/millettioid clade</taxon>
        <taxon>Phaseoleae</taxon>
        <taxon>Canavalia</taxon>
    </lineage>
</organism>
<dbReference type="Proteomes" id="UP001367508">
    <property type="component" value="Unassembled WGS sequence"/>
</dbReference>